<feature type="domain" description="HTH araC/xylS-type" evidence="4">
    <location>
        <begin position="184"/>
        <end position="281"/>
    </location>
</feature>
<organism evidence="5 6">
    <name type="scientific">Luteolibacter luteus</name>
    <dbReference type="NCBI Taxonomy" id="2728835"/>
    <lineage>
        <taxon>Bacteria</taxon>
        <taxon>Pseudomonadati</taxon>
        <taxon>Verrucomicrobiota</taxon>
        <taxon>Verrucomicrobiia</taxon>
        <taxon>Verrucomicrobiales</taxon>
        <taxon>Verrucomicrobiaceae</taxon>
        <taxon>Luteolibacter</taxon>
    </lineage>
</organism>
<keyword evidence="1" id="KW-0805">Transcription regulation</keyword>
<dbReference type="Proteomes" id="UP000501812">
    <property type="component" value="Chromosome"/>
</dbReference>
<dbReference type="GO" id="GO:0003700">
    <property type="term" value="F:DNA-binding transcription factor activity"/>
    <property type="evidence" value="ECO:0007669"/>
    <property type="project" value="InterPro"/>
</dbReference>
<name>A0A858RDH8_9BACT</name>
<dbReference type="SMART" id="SM00342">
    <property type="entry name" value="HTH_ARAC"/>
    <property type="match status" value="1"/>
</dbReference>
<dbReference type="AlphaFoldDB" id="A0A858RDH8"/>
<dbReference type="RefSeq" id="WP_169452591.1">
    <property type="nucleotide sequence ID" value="NZ_CP051774.1"/>
</dbReference>
<evidence type="ECO:0000313" key="6">
    <source>
        <dbReference type="Proteomes" id="UP000501812"/>
    </source>
</evidence>
<keyword evidence="3" id="KW-0804">Transcription</keyword>
<dbReference type="SUPFAM" id="SSF46689">
    <property type="entry name" value="Homeodomain-like"/>
    <property type="match status" value="2"/>
</dbReference>
<dbReference type="EMBL" id="CP051774">
    <property type="protein sequence ID" value="QJE94370.1"/>
    <property type="molecule type" value="Genomic_DNA"/>
</dbReference>
<dbReference type="Pfam" id="PF12833">
    <property type="entry name" value="HTH_18"/>
    <property type="match status" value="1"/>
</dbReference>
<evidence type="ECO:0000259" key="4">
    <source>
        <dbReference type="PROSITE" id="PS01124"/>
    </source>
</evidence>
<dbReference type="Gene3D" id="1.10.10.60">
    <property type="entry name" value="Homeodomain-like"/>
    <property type="match status" value="2"/>
</dbReference>
<protein>
    <submittedName>
        <fullName evidence="5">Helix-turn-helix transcriptional regulator</fullName>
    </submittedName>
</protein>
<dbReference type="KEGG" id="luo:HHL09_00740"/>
<evidence type="ECO:0000256" key="2">
    <source>
        <dbReference type="ARBA" id="ARBA00023125"/>
    </source>
</evidence>
<dbReference type="PROSITE" id="PS01124">
    <property type="entry name" value="HTH_ARAC_FAMILY_2"/>
    <property type="match status" value="1"/>
</dbReference>
<accession>A0A858RDH8</accession>
<reference evidence="5 6" key="1">
    <citation type="submission" date="2020-04" db="EMBL/GenBank/DDBJ databases">
        <title>Luteolibacter sp. G-1-1-1 isolated from soil.</title>
        <authorList>
            <person name="Dahal R.H."/>
        </authorList>
    </citation>
    <scope>NUCLEOTIDE SEQUENCE [LARGE SCALE GENOMIC DNA]</scope>
    <source>
        <strain evidence="5 6">G-1-1-1</strain>
    </source>
</reference>
<proteinExistence type="predicted"/>
<sequence>MPNSIIKPHIQQLAGSGNSLKHLVIERCFEAANTEYPSDYKPPSRHLIVAPATRQAALSWTRDGTGARVRSDFGPGDLILNPRGCSAHCQWGQDTQLILVAIDPSSVPEICGELEVPIIEVPKLFHFKDGAIHRTTQRLISCFETTSPPLLEAQTLERMLIRQVIDKCRKIYEKKHPLSKVKLIKVHDFIHDRLAATITIDDLASVAGYSPSRFLVLFRNATGFSPHQYVMQQRLERARELILRTDLPINAIAAECGFSDQSHLIRLFKRHTGFTPNRFRK</sequence>
<evidence type="ECO:0000256" key="1">
    <source>
        <dbReference type="ARBA" id="ARBA00023015"/>
    </source>
</evidence>
<dbReference type="InterPro" id="IPR050204">
    <property type="entry name" value="AraC_XylS_family_regulators"/>
</dbReference>
<dbReference type="PROSITE" id="PS00041">
    <property type="entry name" value="HTH_ARAC_FAMILY_1"/>
    <property type="match status" value="1"/>
</dbReference>
<evidence type="ECO:0000313" key="5">
    <source>
        <dbReference type="EMBL" id="QJE94370.1"/>
    </source>
</evidence>
<gene>
    <name evidence="5" type="ORF">HHL09_00740</name>
</gene>
<dbReference type="InterPro" id="IPR009057">
    <property type="entry name" value="Homeodomain-like_sf"/>
</dbReference>
<dbReference type="PANTHER" id="PTHR46796:SF6">
    <property type="entry name" value="ARAC SUBFAMILY"/>
    <property type="match status" value="1"/>
</dbReference>
<keyword evidence="6" id="KW-1185">Reference proteome</keyword>
<dbReference type="GO" id="GO:0043565">
    <property type="term" value="F:sequence-specific DNA binding"/>
    <property type="evidence" value="ECO:0007669"/>
    <property type="project" value="InterPro"/>
</dbReference>
<dbReference type="InterPro" id="IPR018062">
    <property type="entry name" value="HTH_AraC-typ_CS"/>
</dbReference>
<evidence type="ECO:0000256" key="3">
    <source>
        <dbReference type="ARBA" id="ARBA00023163"/>
    </source>
</evidence>
<keyword evidence="2" id="KW-0238">DNA-binding</keyword>
<dbReference type="PANTHER" id="PTHR46796">
    <property type="entry name" value="HTH-TYPE TRANSCRIPTIONAL ACTIVATOR RHAS-RELATED"/>
    <property type="match status" value="1"/>
</dbReference>
<dbReference type="InterPro" id="IPR018060">
    <property type="entry name" value="HTH_AraC"/>
</dbReference>